<name>A0A7S2V1Y2_9STRA</name>
<evidence type="ECO:0000313" key="1">
    <source>
        <dbReference type="EMBL" id="CAD9868332.1"/>
    </source>
</evidence>
<organism evidence="1">
    <name type="scientific">Fibrocapsa japonica</name>
    <dbReference type="NCBI Taxonomy" id="94617"/>
    <lineage>
        <taxon>Eukaryota</taxon>
        <taxon>Sar</taxon>
        <taxon>Stramenopiles</taxon>
        <taxon>Ochrophyta</taxon>
        <taxon>Raphidophyceae</taxon>
        <taxon>Chattonellales</taxon>
        <taxon>Chattonellaceae</taxon>
        <taxon>Fibrocapsa</taxon>
    </lineage>
</organism>
<accession>A0A7S2V1Y2</accession>
<protein>
    <submittedName>
        <fullName evidence="1">Uncharacterized protein</fullName>
    </submittedName>
</protein>
<dbReference type="EMBL" id="HBHR01017067">
    <property type="protein sequence ID" value="CAD9868332.1"/>
    <property type="molecule type" value="Transcribed_RNA"/>
</dbReference>
<dbReference type="AlphaFoldDB" id="A0A7S2V1Y2"/>
<reference evidence="1" key="1">
    <citation type="submission" date="2021-01" db="EMBL/GenBank/DDBJ databases">
        <authorList>
            <person name="Corre E."/>
            <person name="Pelletier E."/>
            <person name="Niang G."/>
            <person name="Scheremetjew M."/>
            <person name="Finn R."/>
            <person name="Kale V."/>
            <person name="Holt S."/>
            <person name="Cochrane G."/>
            <person name="Meng A."/>
            <person name="Brown T."/>
            <person name="Cohen L."/>
        </authorList>
    </citation>
    <scope>NUCLEOTIDE SEQUENCE</scope>
    <source>
        <strain evidence="1">CCMP1661</strain>
    </source>
</reference>
<proteinExistence type="predicted"/>
<gene>
    <name evidence="1" type="ORF">FJAP1339_LOCUS8528</name>
</gene>
<sequence>MDEIKMEMIKTLAAGMEPDIGNFGFVDEWFSPEVELAISDEIDSFTDLFLDSSMGSDFKSGGVDQSRETSEITYFPCRPLVENIEKIDTVWPAENIQVPRARSVPIPVIKPVAFETSCGNCPVHSGISWCGREDCTPRTGTVKPIKRDRMSSADPNVCSSRRLVAAKRPRKNGRFVAEPDPFVSVDVFNSGAVE</sequence>